<organism evidence="7 8">
    <name type="scientific">Dyadobacter pollutisoli</name>
    <dbReference type="NCBI Taxonomy" id="2910158"/>
    <lineage>
        <taxon>Bacteria</taxon>
        <taxon>Pseudomonadati</taxon>
        <taxon>Bacteroidota</taxon>
        <taxon>Cytophagia</taxon>
        <taxon>Cytophagales</taxon>
        <taxon>Spirosomataceae</taxon>
        <taxon>Dyadobacter</taxon>
    </lineage>
</organism>
<feature type="transmembrane region" description="Helical" evidence="6">
    <location>
        <begin position="402"/>
        <end position="423"/>
    </location>
</feature>
<dbReference type="GO" id="GO:0005886">
    <property type="term" value="C:plasma membrane"/>
    <property type="evidence" value="ECO:0007669"/>
    <property type="project" value="UniProtKB-SubCell"/>
</dbReference>
<feature type="transmembrane region" description="Helical" evidence="6">
    <location>
        <begin position="467"/>
        <end position="487"/>
    </location>
</feature>
<dbReference type="PANTHER" id="PTHR30250:SF26">
    <property type="entry name" value="PSMA PROTEIN"/>
    <property type="match status" value="1"/>
</dbReference>
<evidence type="ECO:0000313" key="8">
    <source>
        <dbReference type="Proteomes" id="UP001164653"/>
    </source>
</evidence>
<feature type="transmembrane region" description="Helical" evidence="6">
    <location>
        <begin position="7"/>
        <end position="29"/>
    </location>
</feature>
<evidence type="ECO:0000256" key="4">
    <source>
        <dbReference type="ARBA" id="ARBA00022989"/>
    </source>
</evidence>
<feature type="transmembrane region" description="Helical" evidence="6">
    <location>
        <begin position="41"/>
        <end position="63"/>
    </location>
</feature>
<feature type="transmembrane region" description="Helical" evidence="6">
    <location>
        <begin position="343"/>
        <end position="364"/>
    </location>
</feature>
<proteinExistence type="predicted"/>
<dbReference type="RefSeq" id="WP_244825015.1">
    <property type="nucleotide sequence ID" value="NZ_CP112998.1"/>
</dbReference>
<comment type="subcellular location">
    <subcellularLocation>
        <location evidence="1">Cell membrane</location>
        <topology evidence="1">Multi-pass membrane protein</topology>
    </subcellularLocation>
</comment>
<evidence type="ECO:0000313" key="7">
    <source>
        <dbReference type="EMBL" id="WAC13228.1"/>
    </source>
</evidence>
<feature type="transmembrane region" description="Helical" evidence="6">
    <location>
        <begin position="376"/>
        <end position="396"/>
    </location>
</feature>
<dbReference type="Proteomes" id="UP001164653">
    <property type="component" value="Chromosome"/>
</dbReference>
<dbReference type="InterPro" id="IPR050833">
    <property type="entry name" value="Poly_Biosynth_Transport"/>
</dbReference>
<evidence type="ECO:0000256" key="5">
    <source>
        <dbReference type="ARBA" id="ARBA00023136"/>
    </source>
</evidence>
<keyword evidence="5 6" id="KW-0472">Membrane</keyword>
<keyword evidence="3 6" id="KW-0812">Transmembrane</keyword>
<name>A0A9E8NDC3_9BACT</name>
<dbReference type="EMBL" id="CP112998">
    <property type="protein sequence ID" value="WAC13228.1"/>
    <property type="molecule type" value="Genomic_DNA"/>
</dbReference>
<feature type="transmembrane region" description="Helical" evidence="6">
    <location>
        <begin position="84"/>
        <end position="111"/>
    </location>
</feature>
<feature type="transmembrane region" description="Helical" evidence="6">
    <location>
        <begin position="313"/>
        <end position="337"/>
    </location>
</feature>
<evidence type="ECO:0000256" key="2">
    <source>
        <dbReference type="ARBA" id="ARBA00022475"/>
    </source>
</evidence>
<sequence length="514" mass="57012">MKASNKVILNTGILYGRMLLTVGISLFATRLVLNALGSTDFGIFNLIAGIIVMLSFLNAAMATSTQRYLSYYQGKKDFVMQQKVFTNSLLLHVVIGTVIVLSLEIAGVYLFDGFLNIANDRVDAAQTVYHFMSVTVFFTIISVPFTGSLIAHENMFWVALVNIVEALLRLLIAFLLYKLSGDKLVIYGILTASLSVVSLLMYAIYCFKSYKDCTLEGLFKINTRLIKELSSFAGWNLFGAVCSLGRTQGLAIILNLFLGTVVNAAYGIASQVSSQLNFFSATLLRTINPQIMKSEGAGDRDRMLRLSMIASKYGFILLALIGIPCIFEMNNILVFWLKDPPKQSSTFCQLILLGTLFNQLTVGLQSAIQARGNIKLYQVLVGTLLILNLPIAYYLLYLGKPAFWVLASYCSMEAIACICRLLFANKLLGLKLMTYIKHVIYPQLLPSLISCIICLGSLWLLKFDFRFIVTGILSAIGFILSLILFGFDKSEVAIFNKLFDKVRSLTSFTTSRSV</sequence>
<gene>
    <name evidence="7" type="ORF">ON006_04535</name>
</gene>
<evidence type="ECO:0000256" key="3">
    <source>
        <dbReference type="ARBA" id="ARBA00022692"/>
    </source>
</evidence>
<evidence type="ECO:0008006" key="9">
    <source>
        <dbReference type="Google" id="ProtNLM"/>
    </source>
</evidence>
<feature type="transmembrane region" description="Helical" evidence="6">
    <location>
        <begin position="184"/>
        <end position="205"/>
    </location>
</feature>
<accession>A0A9E8NDC3</accession>
<evidence type="ECO:0000256" key="1">
    <source>
        <dbReference type="ARBA" id="ARBA00004651"/>
    </source>
</evidence>
<feature type="transmembrane region" description="Helical" evidence="6">
    <location>
        <begin position="131"/>
        <end position="150"/>
    </location>
</feature>
<reference evidence="7" key="1">
    <citation type="submission" date="2022-11" db="EMBL/GenBank/DDBJ databases">
        <title>Dyadobacter pollutisoli sp. nov., isolated from plastic dumped soil.</title>
        <authorList>
            <person name="Kim J.M."/>
            <person name="Kim K.R."/>
            <person name="Lee J.K."/>
            <person name="Hao L."/>
            <person name="Jeon C.O."/>
        </authorList>
    </citation>
    <scope>NUCLEOTIDE SEQUENCE</scope>
    <source>
        <strain evidence="7">U1</strain>
    </source>
</reference>
<feature type="transmembrane region" description="Helical" evidence="6">
    <location>
        <begin position="157"/>
        <end position="178"/>
    </location>
</feature>
<evidence type="ECO:0000256" key="6">
    <source>
        <dbReference type="SAM" id="Phobius"/>
    </source>
</evidence>
<protein>
    <recommendedName>
        <fullName evidence="9">Na+-driven multidrug efflux pump</fullName>
    </recommendedName>
</protein>
<keyword evidence="4 6" id="KW-1133">Transmembrane helix</keyword>
<feature type="transmembrane region" description="Helical" evidence="6">
    <location>
        <begin position="444"/>
        <end position="461"/>
    </location>
</feature>
<keyword evidence="2" id="KW-1003">Cell membrane</keyword>
<keyword evidence="8" id="KW-1185">Reference proteome</keyword>
<dbReference type="KEGG" id="dpf:ON006_04535"/>
<dbReference type="PANTHER" id="PTHR30250">
    <property type="entry name" value="PST FAMILY PREDICTED COLANIC ACID TRANSPORTER"/>
    <property type="match status" value="1"/>
</dbReference>
<dbReference type="AlphaFoldDB" id="A0A9E8NDC3"/>